<accession>A0A109B958</accession>
<proteinExistence type="predicted"/>
<reference evidence="2 3" key="1">
    <citation type="submission" date="2015-10" db="EMBL/GenBank/DDBJ databases">
        <title>Transcriptomic analysis of a linuron degrading triple-species bacterial consortium.</title>
        <authorList>
            <person name="Albers P."/>
        </authorList>
    </citation>
    <scope>NUCLEOTIDE SEQUENCE [LARGE SCALE GENOMIC DNA]</scope>
    <source>
        <strain evidence="2 3">WDL6</strain>
    </source>
</reference>
<dbReference type="STRING" id="121290.APY04_3531"/>
<keyword evidence="2" id="KW-0282">Flagellum</keyword>
<feature type="region of interest" description="Disordered" evidence="1">
    <location>
        <begin position="98"/>
        <end position="125"/>
    </location>
</feature>
<gene>
    <name evidence="2" type="ORF">APY04_3531</name>
</gene>
<dbReference type="EMBL" id="LMTR01000094">
    <property type="protein sequence ID" value="KWT64267.1"/>
    <property type="molecule type" value="Genomic_DNA"/>
</dbReference>
<dbReference type="PATRIC" id="fig|121290.4.peg.1896"/>
<keyword evidence="2" id="KW-0969">Cilium</keyword>
<name>A0A109B958_HYPSL</name>
<keyword evidence="3" id="KW-1185">Reference proteome</keyword>
<evidence type="ECO:0000313" key="2">
    <source>
        <dbReference type="EMBL" id="KWT64267.1"/>
    </source>
</evidence>
<organism evidence="2 3">
    <name type="scientific">Hyphomicrobium sulfonivorans</name>
    <dbReference type="NCBI Taxonomy" id="121290"/>
    <lineage>
        <taxon>Bacteria</taxon>
        <taxon>Pseudomonadati</taxon>
        <taxon>Pseudomonadota</taxon>
        <taxon>Alphaproteobacteria</taxon>
        <taxon>Hyphomicrobiales</taxon>
        <taxon>Hyphomicrobiaceae</taxon>
        <taxon>Hyphomicrobium</taxon>
    </lineage>
</organism>
<dbReference type="OrthoDB" id="7871364at2"/>
<dbReference type="AlphaFoldDB" id="A0A109B958"/>
<keyword evidence="2" id="KW-0966">Cell projection</keyword>
<dbReference type="Proteomes" id="UP000059074">
    <property type="component" value="Unassembled WGS sequence"/>
</dbReference>
<protein>
    <submittedName>
        <fullName evidence="2">Flagellar protein FliJ</fullName>
    </submittedName>
</protein>
<evidence type="ECO:0000313" key="3">
    <source>
        <dbReference type="Proteomes" id="UP000059074"/>
    </source>
</evidence>
<sequence length="125" mass="14172">MKARESALRLKRFAADEKARKVADLEHMIREFDGMASDLDRQIKAEEERTGVRDPAHFNYSTFAKSASQRRDNLIASADGLKAKLEVALRERDEALEQAARADTASQDQLRNRRRADRSAATALR</sequence>
<comment type="caution">
    <text evidence="2">The sequence shown here is derived from an EMBL/GenBank/DDBJ whole genome shotgun (WGS) entry which is preliminary data.</text>
</comment>
<evidence type="ECO:0000256" key="1">
    <source>
        <dbReference type="SAM" id="MobiDB-lite"/>
    </source>
</evidence>
<dbReference type="RefSeq" id="WP_068465318.1">
    <property type="nucleotide sequence ID" value="NZ_JAEFBX010000002.1"/>
</dbReference>